<protein>
    <submittedName>
        <fullName evidence="8">Plastocyanin/azurin family copper-binding protein</fullName>
    </submittedName>
</protein>
<evidence type="ECO:0000256" key="6">
    <source>
        <dbReference type="ARBA" id="ARBA00023136"/>
    </source>
</evidence>
<accession>A0A9E7UBI9</accession>
<gene>
    <name evidence="8" type="ORF">N0B31_02870</name>
</gene>
<evidence type="ECO:0000256" key="1">
    <source>
        <dbReference type="ARBA" id="ARBA00004370"/>
    </source>
</evidence>
<dbReference type="InterPro" id="IPR008972">
    <property type="entry name" value="Cupredoxin"/>
</dbReference>
<dbReference type="KEGG" id="ssai:N0B31_02870"/>
<evidence type="ECO:0000313" key="8">
    <source>
        <dbReference type="EMBL" id="UWM55233.1"/>
    </source>
</evidence>
<keyword evidence="2" id="KW-0813">Transport</keyword>
<dbReference type="EMBL" id="CP104003">
    <property type="protein sequence ID" value="UWM55233.1"/>
    <property type="molecule type" value="Genomic_DNA"/>
</dbReference>
<dbReference type="GeneID" id="74941330"/>
<dbReference type="Pfam" id="PF00127">
    <property type="entry name" value="Copper-bind"/>
    <property type="match status" value="1"/>
</dbReference>
<proteinExistence type="predicted"/>
<sequence length="138" mass="14584">MQRRAFLAAIGTGALASLAGCSLAGGGTQGDVEMAKNAYIPQRVEVAVGDTLTWVNNGSRGHSITAYEEALPERATYWASGGFESEQAARSAFASADPWGNVPPGESWSYTFETPGEHPYFCIPHERAGMVGTVVVTE</sequence>
<dbReference type="InterPro" id="IPR000923">
    <property type="entry name" value="BlueCu_1"/>
</dbReference>
<dbReference type="GO" id="GO:0016020">
    <property type="term" value="C:membrane"/>
    <property type="evidence" value="ECO:0007669"/>
    <property type="project" value="UniProtKB-SubCell"/>
</dbReference>
<dbReference type="GO" id="GO:0009055">
    <property type="term" value="F:electron transfer activity"/>
    <property type="evidence" value="ECO:0007669"/>
    <property type="project" value="InterPro"/>
</dbReference>
<evidence type="ECO:0000259" key="7">
    <source>
        <dbReference type="Pfam" id="PF00127"/>
    </source>
</evidence>
<reference evidence="8" key="1">
    <citation type="submission" date="2022-09" db="EMBL/GenBank/DDBJ databases">
        <title>Diverse halophilic archaea isolated from saline environments.</title>
        <authorList>
            <person name="Cui H.-L."/>
        </authorList>
    </citation>
    <scope>NUCLEOTIDE SEQUENCE</scope>
    <source>
        <strain evidence="8">ZS-35-S2</strain>
    </source>
</reference>
<name>A0A9E7UBI9_9EURY</name>
<dbReference type="AlphaFoldDB" id="A0A9E7UBI9"/>
<keyword evidence="4" id="KW-0249">Electron transport</keyword>
<dbReference type="PROSITE" id="PS51257">
    <property type="entry name" value="PROKAR_LIPOPROTEIN"/>
    <property type="match status" value="1"/>
</dbReference>
<dbReference type="PANTHER" id="PTHR34192:SF10">
    <property type="entry name" value="PLASTOCYANIN MAJOR ISOFORM, CHLOROPLASTIC-RELATED"/>
    <property type="match status" value="1"/>
</dbReference>
<comment type="subcellular location">
    <subcellularLocation>
        <location evidence="1">Membrane</location>
    </subcellularLocation>
</comment>
<evidence type="ECO:0000256" key="2">
    <source>
        <dbReference type="ARBA" id="ARBA00022448"/>
    </source>
</evidence>
<feature type="domain" description="Blue (type 1) copper" evidence="7">
    <location>
        <begin position="32"/>
        <end position="136"/>
    </location>
</feature>
<dbReference type="RefSeq" id="WP_260594285.1">
    <property type="nucleotide sequence ID" value="NZ_CP104003.1"/>
</dbReference>
<dbReference type="Proteomes" id="UP001057580">
    <property type="component" value="Chromosome"/>
</dbReference>
<keyword evidence="5" id="KW-0186">Copper</keyword>
<keyword evidence="3" id="KW-0479">Metal-binding</keyword>
<evidence type="ECO:0000256" key="5">
    <source>
        <dbReference type="ARBA" id="ARBA00023008"/>
    </source>
</evidence>
<evidence type="ECO:0000256" key="3">
    <source>
        <dbReference type="ARBA" id="ARBA00022723"/>
    </source>
</evidence>
<evidence type="ECO:0000256" key="4">
    <source>
        <dbReference type="ARBA" id="ARBA00022982"/>
    </source>
</evidence>
<keyword evidence="9" id="KW-1185">Reference proteome</keyword>
<dbReference type="GO" id="GO:0005507">
    <property type="term" value="F:copper ion binding"/>
    <property type="evidence" value="ECO:0007669"/>
    <property type="project" value="InterPro"/>
</dbReference>
<dbReference type="Gene3D" id="2.60.40.420">
    <property type="entry name" value="Cupredoxins - blue copper proteins"/>
    <property type="match status" value="1"/>
</dbReference>
<dbReference type="SUPFAM" id="SSF49503">
    <property type="entry name" value="Cupredoxins"/>
    <property type="match status" value="1"/>
</dbReference>
<keyword evidence="6" id="KW-0472">Membrane</keyword>
<organism evidence="8 9">
    <name type="scientific">Salinirubellus salinus</name>
    <dbReference type="NCBI Taxonomy" id="1364945"/>
    <lineage>
        <taxon>Archaea</taxon>
        <taxon>Methanobacteriati</taxon>
        <taxon>Methanobacteriota</taxon>
        <taxon>Stenosarchaea group</taxon>
        <taxon>Halobacteria</taxon>
        <taxon>Halobacteriales</taxon>
        <taxon>Natronomonadaceae</taxon>
        <taxon>Salinirubellus</taxon>
    </lineage>
</organism>
<dbReference type="PANTHER" id="PTHR34192">
    <property type="entry name" value="PLASTOCYANIN MAJOR ISOFORM, CHLOROPLASTIC-RELATED"/>
    <property type="match status" value="1"/>
</dbReference>
<evidence type="ECO:0000313" key="9">
    <source>
        <dbReference type="Proteomes" id="UP001057580"/>
    </source>
</evidence>